<evidence type="ECO:0000313" key="2">
    <source>
        <dbReference type="EMBL" id="MFD2866567.1"/>
    </source>
</evidence>
<dbReference type="EMBL" id="JBHUON010000029">
    <property type="protein sequence ID" value="MFD2866567.1"/>
    <property type="molecule type" value="Genomic_DNA"/>
</dbReference>
<dbReference type="RefSeq" id="WP_377130209.1">
    <property type="nucleotide sequence ID" value="NZ_JBHUON010000029.1"/>
</dbReference>
<organism evidence="2 3">
    <name type="scientific">Mucilaginibacter antarcticus</name>
    <dbReference type="NCBI Taxonomy" id="1855725"/>
    <lineage>
        <taxon>Bacteria</taxon>
        <taxon>Pseudomonadati</taxon>
        <taxon>Bacteroidota</taxon>
        <taxon>Sphingobacteriia</taxon>
        <taxon>Sphingobacteriales</taxon>
        <taxon>Sphingobacteriaceae</taxon>
        <taxon>Mucilaginibacter</taxon>
    </lineage>
</organism>
<dbReference type="InterPro" id="IPR043781">
    <property type="entry name" value="DUF5723"/>
</dbReference>
<protein>
    <submittedName>
        <fullName evidence="2">DUF5723 family protein</fullName>
    </submittedName>
</protein>
<comment type="caution">
    <text evidence="2">The sequence shown here is derived from an EMBL/GenBank/DDBJ whole genome shotgun (WGS) entry which is preliminary data.</text>
</comment>
<reference evidence="3" key="1">
    <citation type="journal article" date="2019" name="Int. J. Syst. Evol. Microbiol.">
        <title>The Global Catalogue of Microorganisms (GCM) 10K type strain sequencing project: providing services to taxonomists for standard genome sequencing and annotation.</title>
        <authorList>
            <consortium name="The Broad Institute Genomics Platform"/>
            <consortium name="The Broad Institute Genome Sequencing Center for Infectious Disease"/>
            <person name="Wu L."/>
            <person name="Ma J."/>
        </authorList>
    </citation>
    <scope>NUCLEOTIDE SEQUENCE [LARGE SCALE GENOMIC DNA]</scope>
    <source>
        <strain evidence="3">KCTC 52232</strain>
    </source>
</reference>
<dbReference type="Pfam" id="PF18990">
    <property type="entry name" value="DUF5723"/>
    <property type="match status" value="1"/>
</dbReference>
<dbReference type="Proteomes" id="UP001597601">
    <property type="component" value="Unassembled WGS sequence"/>
</dbReference>
<proteinExistence type="predicted"/>
<evidence type="ECO:0000313" key="3">
    <source>
        <dbReference type="Proteomes" id="UP001597601"/>
    </source>
</evidence>
<sequence>MKKTLLIWCFILITINVFGQQFSQYNTGSLYDSFENPAQRAFIPDTTRQYASNFFIPNFSSDFYIAGNAQQGVKTRLFSSYYNSANLKTGENAFNRIRLNFNSYALMFKVFASENGDQEVGAFYNVKGDARALATDETLAIFNGFNNFTGNSYSNVLNDNFRYQLYHQIGFTYREQVSKHFAFGLKLSALSGIVYRETNITQSSITFDRTAGTETAILSLEGESRTSAADNKSNFQKYGPTFLNPGAAISVGTMITDGLGYKWQINLKDLGFIYWNKASKTGVFGGTSTIEGFLGADRETAIKNGSTEITTSNQTTGAFTTTTNGLLELSVNKQYWLDGNERFKFSPTLIASKELMYNGFTAALVAPVQMGKYTATVVSSYNDLKLFNLGAQFMYKANNSEFFIGTEQLFQSVSLARSAANPPEKKQIAVSQGSHSGFGFYLGASFKFGYLIERRLNSSSIPDGDDGRGFFGRTWDKLFGKKDPGYN</sequence>
<evidence type="ECO:0000259" key="1">
    <source>
        <dbReference type="Pfam" id="PF18990"/>
    </source>
</evidence>
<accession>A0ABW5XUE0</accession>
<name>A0ABW5XUE0_9SPHI</name>
<gene>
    <name evidence="2" type="ORF">ACFSYC_17860</name>
</gene>
<keyword evidence="3" id="KW-1185">Reference proteome</keyword>
<feature type="domain" description="DUF5723" evidence="1">
    <location>
        <begin position="87"/>
        <end position="406"/>
    </location>
</feature>